<accession>A0AAN7K2Y9</accession>
<protein>
    <submittedName>
        <fullName evidence="1">Uncharacterized protein</fullName>
    </submittedName>
</protein>
<dbReference type="Gene3D" id="1.20.120.980">
    <property type="entry name" value="Serine carboxypeptidase S28, SKS domain"/>
    <property type="match status" value="1"/>
</dbReference>
<keyword evidence="2" id="KW-1185">Reference proteome</keyword>
<comment type="caution">
    <text evidence="1">The sequence shown here is derived from an EMBL/GenBank/DDBJ whole genome shotgun (WGS) entry which is preliminary data.</text>
</comment>
<gene>
    <name evidence="1" type="ORF">SAY87_007424</name>
</gene>
<evidence type="ECO:0000313" key="1">
    <source>
        <dbReference type="EMBL" id="KAK4757297.1"/>
    </source>
</evidence>
<organism evidence="1 2">
    <name type="scientific">Trapa incisa</name>
    <dbReference type="NCBI Taxonomy" id="236973"/>
    <lineage>
        <taxon>Eukaryota</taxon>
        <taxon>Viridiplantae</taxon>
        <taxon>Streptophyta</taxon>
        <taxon>Embryophyta</taxon>
        <taxon>Tracheophyta</taxon>
        <taxon>Spermatophyta</taxon>
        <taxon>Magnoliopsida</taxon>
        <taxon>eudicotyledons</taxon>
        <taxon>Gunneridae</taxon>
        <taxon>Pentapetalae</taxon>
        <taxon>rosids</taxon>
        <taxon>malvids</taxon>
        <taxon>Myrtales</taxon>
        <taxon>Lythraceae</taxon>
        <taxon>Trapa</taxon>
    </lineage>
</organism>
<dbReference type="EMBL" id="JAXIOK010000013">
    <property type="protein sequence ID" value="KAK4757297.1"/>
    <property type="molecule type" value="Genomic_DNA"/>
</dbReference>
<dbReference type="InterPro" id="IPR042269">
    <property type="entry name" value="Ser_carbopepase_S28_SKS"/>
</dbReference>
<proteinExistence type="predicted"/>
<name>A0AAN7K2Y9_9MYRT</name>
<sequence>MSGTKSIRYPYNRNGLCALGFMDGLGYFNDVLMRKKSRDPAWKWLSSAFTYTSMVNYPTEADFMMHIPAFPVTEEQQKSAGLSLLQVFTTTIQKQRNAAWKVIKILMALIMVGTGRRAQR</sequence>
<dbReference type="Proteomes" id="UP001345219">
    <property type="component" value="Chromosome 6"/>
</dbReference>
<dbReference type="AlphaFoldDB" id="A0AAN7K2Y9"/>
<evidence type="ECO:0000313" key="2">
    <source>
        <dbReference type="Proteomes" id="UP001345219"/>
    </source>
</evidence>
<reference evidence="1 2" key="1">
    <citation type="journal article" date="2023" name="Hortic Res">
        <title>Pangenome of water caltrop reveals structural variations and asymmetric subgenome divergence after allopolyploidization.</title>
        <authorList>
            <person name="Zhang X."/>
            <person name="Chen Y."/>
            <person name="Wang L."/>
            <person name="Yuan Y."/>
            <person name="Fang M."/>
            <person name="Shi L."/>
            <person name="Lu R."/>
            <person name="Comes H.P."/>
            <person name="Ma Y."/>
            <person name="Chen Y."/>
            <person name="Huang G."/>
            <person name="Zhou Y."/>
            <person name="Zheng Z."/>
            <person name="Qiu Y."/>
        </authorList>
    </citation>
    <scope>NUCLEOTIDE SEQUENCE [LARGE SCALE GENOMIC DNA]</scope>
    <source>
        <tissue evidence="1">Roots</tissue>
    </source>
</reference>